<feature type="compositionally biased region" description="Low complexity" evidence="1">
    <location>
        <begin position="60"/>
        <end position="74"/>
    </location>
</feature>
<feature type="compositionally biased region" description="Polar residues" evidence="1">
    <location>
        <begin position="31"/>
        <end position="41"/>
    </location>
</feature>
<reference evidence="2 3" key="1">
    <citation type="submission" date="2014-10" db="EMBL/GenBank/DDBJ databases">
        <authorList>
            <person name="Seo M.-J."/>
            <person name="Seok Y.J."/>
            <person name="Cha I.-T."/>
        </authorList>
    </citation>
    <scope>NUCLEOTIDE SEQUENCE [LARGE SCALE GENOMIC DNA]</scope>
    <source>
        <strain evidence="2 3">NEU</strain>
    </source>
</reference>
<evidence type="ECO:0000313" key="3">
    <source>
        <dbReference type="Proteomes" id="UP000180246"/>
    </source>
</evidence>
<dbReference type="Proteomes" id="UP000180246">
    <property type="component" value="Unassembled WGS sequence"/>
</dbReference>
<evidence type="ECO:0000313" key="2">
    <source>
        <dbReference type="EMBL" id="OIJ42381.1"/>
    </source>
</evidence>
<comment type="caution">
    <text evidence="2">The sequence shown here is derived from an EMBL/GenBank/DDBJ whole genome shotgun (WGS) entry which is preliminary data.</text>
</comment>
<organism evidence="2 3">
    <name type="scientific">Massilia timonae</name>
    <dbReference type="NCBI Taxonomy" id="47229"/>
    <lineage>
        <taxon>Bacteria</taxon>
        <taxon>Pseudomonadati</taxon>
        <taxon>Pseudomonadota</taxon>
        <taxon>Betaproteobacteria</taxon>
        <taxon>Burkholderiales</taxon>
        <taxon>Oxalobacteraceae</taxon>
        <taxon>Telluria group</taxon>
        <taxon>Massilia</taxon>
    </lineage>
</organism>
<proteinExistence type="predicted"/>
<sequence>MTQSTSTPQGKPDDGSVTVGVGGLTSGQQGATPSHESQTETGGNGGPGLTRNQSGPYVNAPDGTADTAPDAAATNVETRDAAPRTESVDAAMTHANPGAQDTRASQAGPRETGLGARETGGNQDERDLPPTQP</sequence>
<feature type="compositionally biased region" description="Basic and acidic residues" evidence="1">
    <location>
        <begin position="77"/>
        <end position="87"/>
    </location>
</feature>
<name>A0A1S2NBB3_9BURK</name>
<gene>
    <name evidence="2" type="ORF">LO55_3968</name>
</gene>
<dbReference type="AlphaFoldDB" id="A0A1S2NBB3"/>
<dbReference type="RefSeq" id="WP_005670839.1">
    <property type="nucleotide sequence ID" value="NZ_JRYB01000001.1"/>
</dbReference>
<feature type="region of interest" description="Disordered" evidence="1">
    <location>
        <begin position="1"/>
        <end position="133"/>
    </location>
</feature>
<evidence type="ECO:0000256" key="1">
    <source>
        <dbReference type="SAM" id="MobiDB-lite"/>
    </source>
</evidence>
<protein>
    <submittedName>
        <fullName evidence="2">Uncharacterized protein</fullName>
    </submittedName>
</protein>
<accession>A0A1S2NBB3</accession>
<dbReference type="EMBL" id="JRYB01000001">
    <property type="protein sequence ID" value="OIJ42381.1"/>
    <property type="molecule type" value="Genomic_DNA"/>
</dbReference>
<feature type="compositionally biased region" description="Basic and acidic residues" evidence="1">
    <location>
        <begin position="123"/>
        <end position="133"/>
    </location>
</feature>